<reference evidence="2 3" key="1">
    <citation type="submission" date="2015-09" db="EMBL/GenBank/DDBJ databases">
        <authorList>
            <consortium name="Pathogen Informatics"/>
        </authorList>
    </citation>
    <scope>NUCLEOTIDE SEQUENCE [LARGE SCALE GENOMIC DNA]</scope>
    <source>
        <strain evidence="2 3">2789STDY5834960</strain>
    </source>
</reference>
<proteinExistence type="predicted"/>
<accession>A0A173V5V0</accession>
<sequence>MTPNEKDYMDRYIYQVIHRLPKAQREEVRMELEELISDMYADRGSMEEVLTELGDPAEFAKQYQNEQKYLIGPEYFDTYLWFVKVVLICAAVPILIISLINAIGEIPAITSQNAASVIIRAIVDGLIVGITDAMLSCISAFGAVTLTFAIMERKKIQIEMKKAEKWSVESLSEERKTPSSRWTPKILEPVPDKKAIISRGDSIVGIVFIVIFSVLLIFAPHFFAAIFTEGEAITTVPVFNLEQWGIVLPVFVISLLIGLIDEILRLIIGVYCKLVMISNILCGVIQIVLSAIVLKVLPIWNPNFVLEIEQALGANADSSANFFTYWNADMVSNGLLAFIVVITLFEIGVTIYKTLRYGVSVKNGINSNT</sequence>
<feature type="transmembrane region" description="Helical" evidence="1">
    <location>
        <begin position="79"/>
        <end position="103"/>
    </location>
</feature>
<dbReference type="Pfam" id="PF22564">
    <property type="entry name" value="HAAS"/>
    <property type="match status" value="1"/>
</dbReference>
<evidence type="ECO:0000313" key="2">
    <source>
        <dbReference type="EMBL" id="CUN21585.1"/>
    </source>
</evidence>
<evidence type="ECO:0008006" key="4">
    <source>
        <dbReference type="Google" id="ProtNLM"/>
    </source>
</evidence>
<dbReference type="PaxDb" id="166486-ERS852572_02539"/>
<keyword evidence="1" id="KW-0472">Membrane</keyword>
<dbReference type="Proteomes" id="UP000095350">
    <property type="component" value="Unassembled WGS sequence"/>
</dbReference>
<feature type="transmembrane region" description="Helical" evidence="1">
    <location>
        <begin position="280"/>
        <end position="300"/>
    </location>
</feature>
<name>A0A173V5V0_9FIRM</name>
<dbReference type="STRING" id="166486.ERS852572_02539"/>
<dbReference type="OrthoDB" id="116789at2"/>
<protein>
    <recommendedName>
        <fullName evidence="4">DUF1700 domain-containing protein</fullName>
    </recommendedName>
</protein>
<keyword evidence="1" id="KW-0812">Transmembrane</keyword>
<evidence type="ECO:0000256" key="1">
    <source>
        <dbReference type="SAM" id="Phobius"/>
    </source>
</evidence>
<dbReference type="AlphaFoldDB" id="A0A173V5V0"/>
<keyword evidence="1" id="KW-1133">Transmembrane helix</keyword>
<feature type="transmembrane region" description="Helical" evidence="1">
    <location>
        <begin position="330"/>
        <end position="352"/>
    </location>
</feature>
<feature type="transmembrane region" description="Helical" evidence="1">
    <location>
        <begin position="203"/>
        <end position="226"/>
    </location>
</feature>
<gene>
    <name evidence="2" type="ORF">ERS852572_02539</name>
</gene>
<organism evidence="2 3">
    <name type="scientific">Roseburia intestinalis</name>
    <dbReference type="NCBI Taxonomy" id="166486"/>
    <lineage>
        <taxon>Bacteria</taxon>
        <taxon>Bacillati</taxon>
        <taxon>Bacillota</taxon>
        <taxon>Clostridia</taxon>
        <taxon>Lachnospirales</taxon>
        <taxon>Lachnospiraceae</taxon>
        <taxon>Roseburia</taxon>
    </lineage>
</organism>
<feature type="transmembrane region" description="Helical" evidence="1">
    <location>
        <begin position="133"/>
        <end position="151"/>
    </location>
</feature>
<dbReference type="EMBL" id="CYXZ01000019">
    <property type="protein sequence ID" value="CUN21585.1"/>
    <property type="molecule type" value="Genomic_DNA"/>
</dbReference>
<evidence type="ECO:0000313" key="3">
    <source>
        <dbReference type="Proteomes" id="UP000095350"/>
    </source>
</evidence>
<dbReference type="RefSeq" id="WP_055194912.1">
    <property type="nucleotide sequence ID" value="NZ_CABIYH010000019.1"/>
</dbReference>
<feature type="transmembrane region" description="Helical" evidence="1">
    <location>
        <begin position="246"/>
        <end position="268"/>
    </location>
</feature>